<sequence>MRRQLVEERQPVDDLQMREPHRWVAGHENGVRRREG</sequence>
<evidence type="ECO:0000256" key="1">
    <source>
        <dbReference type="SAM" id="MobiDB-lite"/>
    </source>
</evidence>
<reference evidence="2" key="1">
    <citation type="submission" date="2020-11" db="EMBL/GenBank/DDBJ databases">
        <title>Sequencing the genomes of 1000 actinobacteria strains.</title>
        <authorList>
            <person name="Klenk H.-P."/>
        </authorList>
    </citation>
    <scope>NUCLEOTIDE SEQUENCE</scope>
    <source>
        <strain evidence="2">DSM 45356</strain>
    </source>
</reference>
<accession>A0A8J7KU48</accession>
<dbReference type="AlphaFoldDB" id="A0A8J7KU48"/>
<gene>
    <name evidence="2" type="ORF">IW245_007656</name>
</gene>
<keyword evidence="3" id="KW-1185">Reference proteome</keyword>
<comment type="caution">
    <text evidence="2">The sequence shown here is derived from an EMBL/GenBank/DDBJ whole genome shotgun (WGS) entry which is preliminary data.</text>
</comment>
<name>A0A8J7KU48_9ACTN</name>
<evidence type="ECO:0000313" key="3">
    <source>
        <dbReference type="Proteomes" id="UP000622552"/>
    </source>
</evidence>
<organism evidence="2 3">
    <name type="scientific">Longispora fulva</name>
    <dbReference type="NCBI Taxonomy" id="619741"/>
    <lineage>
        <taxon>Bacteria</taxon>
        <taxon>Bacillati</taxon>
        <taxon>Actinomycetota</taxon>
        <taxon>Actinomycetes</taxon>
        <taxon>Micromonosporales</taxon>
        <taxon>Micromonosporaceae</taxon>
        <taxon>Longispora</taxon>
    </lineage>
</organism>
<proteinExistence type="predicted"/>
<dbReference type="Proteomes" id="UP000622552">
    <property type="component" value="Unassembled WGS sequence"/>
</dbReference>
<protein>
    <submittedName>
        <fullName evidence="2">Uncharacterized protein</fullName>
    </submittedName>
</protein>
<evidence type="ECO:0000313" key="2">
    <source>
        <dbReference type="EMBL" id="MBG6141462.1"/>
    </source>
</evidence>
<dbReference type="EMBL" id="JADOUF010000001">
    <property type="protein sequence ID" value="MBG6141462.1"/>
    <property type="molecule type" value="Genomic_DNA"/>
</dbReference>
<feature type="region of interest" description="Disordered" evidence="1">
    <location>
        <begin position="1"/>
        <end position="36"/>
    </location>
</feature>
<feature type="compositionally biased region" description="Basic and acidic residues" evidence="1">
    <location>
        <begin position="1"/>
        <end position="22"/>
    </location>
</feature>